<dbReference type="GO" id="GO:0044547">
    <property type="term" value="F:DNA topoisomerase binding"/>
    <property type="evidence" value="ECO:0007669"/>
    <property type="project" value="TreeGrafter"/>
</dbReference>
<dbReference type="InterPro" id="IPR036397">
    <property type="entry name" value="RNaseH_sf"/>
</dbReference>
<feature type="compositionally biased region" description="Basic and acidic residues" evidence="1">
    <location>
        <begin position="218"/>
        <end position="235"/>
    </location>
</feature>
<dbReference type="GO" id="GO:0003697">
    <property type="term" value="F:single-stranded DNA binding"/>
    <property type="evidence" value="ECO:0007669"/>
    <property type="project" value="TreeGrafter"/>
</dbReference>
<comment type="caution">
    <text evidence="3">The sequence shown here is derived from an EMBL/GenBank/DDBJ whole genome shotgun (WGS) entry which is preliminary data.</text>
</comment>
<organism evidence="3 4">
    <name type="scientific">Plutella xylostella</name>
    <name type="common">Diamondback moth</name>
    <name type="synonym">Plutella maculipennis</name>
    <dbReference type="NCBI Taxonomy" id="51655"/>
    <lineage>
        <taxon>Eukaryota</taxon>
        <taxon>Metazoa</taxon>
        <taxon>Ecdysozoa</taxon>
        <taxon>Arthropoda</taxon>
        <taxon>Hexapoda</taxon>
        <taxon>Insecta</taxon>
        <taxon>Pterygota</taxon>
        <taxon>Neoptera</taxon>
        <taxon>Endopterygota</taxon>
        <taxon>Lepidoptera</taxon>
        <taxon>Glossata</taxon>
        <taxon>Ditrysia</taxon>
        <taxon>Yponomeutoidea</taxon>
        <taxon>Plutellidae</taxon>
        <taxon>Plutella</taxon>
    </lineage>
</organism>
<dbReference type="Proteomes" id="UP000653454">
    <property type="component" value="Unassembled WGS sequence"/>
</dbReference>
<dbReference type="GO" id="GO:0046975">
    <property type="term" value="F:histone H3K36 methyltransferase activity"/>
    <property type="evidence" value="ECO:0007669"/>
    <property type="project" value="TreeGrafter"/>
</dbReference>
<reference evidence="3" key="1">
    <citation type="submission" date="2020-11" db="EMBL/GenBank/DDBJ databases">
        <authorList>
            <person name="Whiteford S."/>
        </authorList>
    </citation>
    <scope>NUCLEOTIDE SEQUENCE</scope>
</reference>
<dbReference type="PANTHER" id="PTHR46060">
    <property type="entry name" value="MARINER MOS1 TRANSPOSASE-LIKE PROTEIN"/>
    <property type="match status" value="1"/>
</dbReference>
<feature type="region of interest" description="Disordered" evidence="1">
    <location>
        <begin position="190"/>
        <end position="235"/>
    </location>
</feature>
<dbReference type="GO" id="GO:0035861">
    <property type="term" value="C:site of double-strand break"/>
    <property type="evidence" value="ECO:0007669"/>
    <property type="project" value="TreeGrafter"/>
</dbReference>
<keyword evidence="4" id="KW-1185">Reference proteome</keyword>
<dbReference type="GO" id="GO:0015074">
    <property type="term" value="P:DNA integration"/>
    <property type="evidence" value="ECO:0007669"/>
    <property type="project" value="TreeGrafter"/>
</dbReference>
<proteinExistence type="predicted"/>
<evidence type="ECO:0000256" key="1">
    <source>
        <dbReference type="SAM" id="MobiDB-lite"/>
    </source>
</evidence>
<dbReference type="GO" id="GO:0042800">
    <property type="term" value="F:histone H3K4 methyltransferase activity"/>
    <property type="evidence" value="ECO:0007669"/>
    <property type="project" value="TreeGrafter"/>
</dbReference>
<evidence type="ECO:0000313" key="3">
    <source>
        <dbReference type="EMBL" id="CAG9138326.1"/>
    </source>
</evidence>
<dbReference type="GO" id="GO:0000793">
    <property type="term" value="C:condensed chromosome"/>
    <property type="evidence" value="ECO:0007669"/>
    <property type="project" value="TreeGrafter"/>
</dbReference>
<sequence length="235" mass="26991">MENLKYRVIYEYEFHRGTSAAETALRINDVYGDGVAKENTVRFWFQRFRSGNFQPETKVDNEELKAIVEADPSQTTSELAAGSGVSDKTILIHLKQIGKVKKLDRWVPHELSEANRQTRVDCCVTLLNRHNNEGILNRIITCDEKWILYDNRKRSSQWLNPGEPAKSCPKRKLTKKKLLRQVIDRIIERQQQQRRVGPLGAADKPDGGAASRQPRASTFDHVERHSMLNDPRAGR</sequence>
<dbReference type="GO" id="GO:0005634">
    <property type="term" value="C:nucleus"/>
    <property type="evidence" value="ECO:0007669"/>
    <property type="project" value="TreeGrafter"/>
</dbReference>
<dbReference type="GO" id="GO:0003690">
    <property type="term" value="F:double-stranded DNA binding"/>
    <property type="evidence" value="ECO:0007669"/>
    <property type="project" value="TreeGrafter"/>
</dbReference>
<feature type="domain" description="Mos1 transposase HTH" evidence="2">
    <location>
        <begin position="6"/>
        <end position="52"/>
    </location>
</feature>
<dbReference type="PANTHER" id="PTHR46060:SF2">
    <property type="entry name" value="HISTONE-LYSINE N-METHYLTRANSFERASE SETMAR"/>
    <property type="match status" value="1"/>
</dbReference>
<dbReference type="EMBL" id="CAJHNJ030000576">
    <property type="protein sequence ID" value="CAG9138326.1"/>
    <property type="molecule type" value="Genomic_DNA"/>
</dbReference>
<protein>
    <submittedName>
        <fullName evidence="3">(diamondback moth) hypothetical protein</fullName>
    </submittedName>
</protein>
<dbReference type="Pfam" id="PF17906">
    <property type="entry name" value="HTH_48"/>
    <property type="match status" value="1"/>
</dbReference>
<dbReference type="Gene3D" id="1.10.10.1450">
    <property type="match status" value="1"/>
</dbReference>
<name>A0A8S4GCH8_PLUXY</name>
<dbReference type="GO" id="GO:0000729">
    <property type="term" value="P:DNA double-strand break processing"/>
    <property type="evidence" value="ECO:0007669"/>
    <property type="project" value="TreeGrafter"/>
</dbReference>
<dbReference type="GO" id="GO:0031297">
    <property type="term" value="P:replication fork processing"/>
    <property type="evidence" value="ECO:0007669"/>
    <property type="project" value="TreeGrafter"/>
</dbReference>
<accession>A0A8S4GCH8</accession>
<dbReference type="InterPro" id="IPR052709">
    <property type="entry name" value="Transposase-MT_Hybrid"/>
</dbReference>
<dbReference type="Gene3D" id="1.10.10.10">
    <property type="entry name" value="Winged helix-like DNA-binding domain superfamily/Winged helix DNA-binding domain"/>
    <property type="match status" value="1"/>
</dbReference>
<evidence type="ECO:0000259" key="2">
    <source>
        <dbReference type="Pfam" id="PF17906"/>
    </source>
</evidence>
<dbReference type="InterPro" id="IPR036388">
    <property type="entry name" value="WH-like_DNA-bd_sf"/>
</dbReference>
<dbReference type="GO" id="GO:0044774">
    <property type="term" value="P:mitotic DNA integrity checkpoint signaling"/>
    <property type="evidence" value="ECO:0007669"/>
    <property type="project" value="TreeGrafter"/>
</dbReference>
<gene>
    <name evidence="3" type="ORF">PLXY2_LOCUS16578</name>
</gene>
<dbReference type="GO" id="GO:0006303">
    <property type="term" value="P:double-strand break repair via nonhomologous end joining"/>
    <property type="evidence" value="ECO:0007669"/>
    <property type="project" value="TreeGrafter"/>
</dbReference>
<dbReference type="AlphaFoldDB" id="A0A8S4GCH8"/>
<dbReference type="InterPro" id="IPR041426">
    <property type="entry name" value="Mos1_HTH"/>
</dbReference>
<dbReference type="GO" id="GO:0000014">
    <property type="term" value="F:single-stranded DNA endodeoxyribonuclease activity"/>
    <property type="evidence" value="ECO:0007669"/>
    <property type="project" value="TreeGrafter"/>
</dbReference>
<dbReference type="Gene3D" id="3.30.420.10">
    <property type="entry name" value="Ribonuclease H-like superfamily/Ribonuclease H"/>
    <property type="match status" value="1"/>
</dbReference>
<evidence type="ECO:0000313" key="4">
    <source>
        <dbReference type="Proteomes" id="UP000653454"/>
    </source>
</evidence>